<dbReference type="EMBL" id="CCND01000017">
    <property type="protein sequence ID" value="CDX58316.1"/>
    <property type="molecule type" value="Genomic_DNA"/>
</dbReference>
<evidence type="ECO:0000313" key="2">
    <source>
        <dbReference type="Proteomes" id="UP000182888"/>
    </source>
</evidence>
<organism evidence="1 2">
    <name type="scientific">Mesorhizobium plurifarium</name>
    <dbReference type="NCBI Taxonomy" id="69974"/>
    <lineage>
        <taxon>Bacteria</taxon>
        <taxon>Pseudomonadati</taxon>
        <taxon>Pseudomonadota</taxon>
        <taxon>Alphaproteobacteria</taxon>
        <taxon>Hyphomicrobiales</taxon>
        <taxon>Phyllobacteriaceae</taxon>
        <taxon>Mesorhizobium</taxon>
    </lineage>
</organism>
<sequence length="72" mass="8069">MRRKKSRSERRPRASFLVVTTLYGCPCDAMGDLLSLLAAVRIFVPGVVERGPVDLSCMQGEIFAKGWRKILD</sequence>
<dbReference type="Proteomes" id="UP000182888">
    <property type="component" value="Unassembled WGS sequence"/>
</dbReference>
<evidence type="ECO:0000313" key="1">
    <source>
        <dbReference type="EMBL" id="CDX58316.1"/>
    </source>
</evidence>
<name>A0A0K2W050_MESPL</name>
<reference evidence="2" key="1">
    <citation type="submission" date="2014-08" db="EMBL/GenBank/DDBJ databases">
        <authorList>
            <person name="Edwards T."/>
        </authorList>
    </citation>
    <scope>NUCLEOTIDE SEQUENCE [LARGE SCALE GENOMIC DNA]</scope>
</reference>
<proteinExistence type="predicted"/>
<dbReference type="AlphaFoldDB" id="A0A0K2W050"/>
<dbReference type="PROSITE" id="PS51257">
    <property type="entry name" value="PROKAR_LIPOPROTEIN"/>
    <property type="match status" value="1"/>
</dbReference>
<accession>A0A0K2W050</accession>
<protein>
    <submittedName>
        <fullName evidence="1">Uncharacterized protein</fullName>
    </submittedName>
</protein>
<gene>
    <name evidence="1" type="ORF">MPL1032_240013</name>
</gene>